<sequence>MDPSSKLLKTNQDATNSPPLLDCVSGGAKRFICPICQYAFGKKSLLDRHAITHAKIKPFVCQMCNRGFTQCFTLKKHMELHSNPNYVECAQCNRVFNSSVRLNKHIQQEHNCIPDPVPASEDKDPSNIDGMLPVILQQSPLIRRRKSKPYTPFKCHLCNRSFSSASFLYFHKRVHKYGQARPLKWDHQTEKLSTVPVGITCPNGRLPADMPSSHLPNRPFKCPSCSNAYKYCPHLQFHIRQRHLTGQTLHPCDICGRKYLKHSNLNRHVTSKHSGPISSQKQTCSTCGIQLSSKLSLKRHLSLHSDERAFFCPICQARFKSRNACRLHIQKHSLGERMEPTDANGSYCQPLGQGTHLMTADETKAQQDVLSSSCLPFEQSNINPAQSGVNQKQDILHTCEENSAYLGEILDGYRSHEAVASDNTTVTAFQEGGSSMMHTLLATDFASSHILASQTLDIDGIQFGQISHSHAACSADFIPNHFSVKKVSTGPDCVDSEHSYNDQPLHSIDISENGVPVHDSIPFVIESDSLAKGLTLDESSSENALSFNSEVPKDESLHRLATNYLLGPKAIFSETVNTMDSVDLLKFATVQDALTDPGPSSCKGYHDTSQLNGLYSGLSPSLQVDSSKEPTEVVDLNVVSHLSDDSSQQSVVLSLFDSNSSCSEKLFGCSRCDAVFADSQHLKLHTSRNHGLEVRPYVCPYCHRTFINLVAFINHQVAHEAASSIVNEEGQTTNDNNSCVSFVCPICSHTFSTQALLTFHASQDHPSVLPTPYRCSHCRQTFKSIRTLKSHIDEIGQKTKRISTSDRSKALKKTSVKHSTSVVSSVMPSVTRTVSGFRQRRIRPRRAYSFAETDSPGDLLQASTD</sequence>
<feature type="domain" description="C2H2-type" evidence="6">
    <location>
        <begin position="153"/>
        <end position="180"/>
    </location>
</feature>
<keyword evidence="3 5" id="KW-0863">Zinc-finger</keyword>
<dbReference type="EMBL" id="CAAALY010001222">
    <property type="protein sequence ID" value="VEL07189.1"/>
    <property type="molecule type" value="Genomic_DNA"/>
</dbReference>
<feature type="domain" description="C2H2-type" evidence="6">
    <location>
        <begin position="250"/>
        <end position="278"/>
    </location>
</feature>
<dbReference type="GO" id="GO:0008270">
    <property type="term" value="F:zinc ion binding"/>
    <property type="evidence" value="ECO:0007669"/>
    <property type="project" value="UniProtKB-KW"/>
</dbReference>
<dbReference type="OrthoDB" id="8113227at2759"/>
<protein>
    <recommendedName>
        <fullName evidence="6">C2H2-type domain-containing protein</fullName>
    </recommendedName>
</protein>
<evidence type="ECO:0000256" key="1">
    <source>
        <dbReference type="ARBA" id="ARBA00022723"/>
    </source>
</evidence>
<dbReference type="PANTHER" id="PTHR24408">
    <property type="entry name" value="ZINC FINGER PROTEIN"/>
    <property type="match status" value="1"/>
</dbReference>
<dbReference type="Pfam" id="PF12874">
    <property type="entry name" value="zf-met"/>
    <property type="match status" value="1"/>
</dbReference>
<comment type="caution">
    <text evidence="7">The sequence shown here is derived from an EMBL/GenBank/DDBJ whole genome shotgun (WGS) entry which is preliminary data.</text>
</comment>
<feature type="domain" description="C2H2-type" evidence="6">
    <location>
        <begin position="697"/>
        <end position="724"/>
    </location>
</feature>
<dbReference type="InterPro" id="IPR036236">
    <property type="entry name" value="Znf_C2H2_sf"/>
</dbReference>
<dbReference type="PROSITE" id="PS00028">
    <property type="entry name" value="ZINC_FINGER_C2H2_1"/>
    <property type="match status" value="11"/>
</dbReference>
<feature type="domain" description="C2H2-type" evidence="6">
    <location>
        <begin position="220"/>
        <end position="248"/>
    </location>
</feature>
<keyword evidence="2" id="KW-0677">Repeat</keyword>
<dbReference type="GO" id="GO:0000981">
    <property type="term" value="F:DNA-binding transcription factor activity, RNA polymerase II-specific"/>
    <property type="evidence" value="ECO:0007669"/>
    <property type="project" value="TreeGrafter"/>
</dbReference>
<dbReference type="GO" id="GO:0043565">
    <property type="term" value="F:sequence-specific DNA binding"/>
    <property type="evidence" value="ECO:0007669"/>
    <property type="project" value="TreeGrafter"/>
</dbReference>
<feature type="domain" description="C2H2-type" evidence="6">
    <location>
        <begin position="59"/>
        <end position="86"/>
    </location>
</feature>
<name>A0A448WAQ9_9PLAT</name>
<evidence type="ECO:0000259" key="6">
    <source>
        <dbReference type="PROSITE" id="PS50157"/>
    </source>
</evidence>
<evidence type="ECO:0000256" key="4">
    <source>
        <dbReference type="ARBA" id="ARBA00022833"/>
    </source>
</evidence>
<organism evidence="7 8">
    <name type="scientific">Protopolystoma xenopodis</name>
    <dbReference type="NCBI Taxonomy" id="117903"/>
    <lineage>
        <taxon>Eukaryota</taxon>
        <taxon>Metazoa</taxon>
        <taxon>Spiralia</taxon>
        <taxon>Lophotrochozoa</taxon>
        <taxon>Platyhelminthes</taxon>
        <taxon>Monogenea</taxon>
        <taxon>Polyopisthocotylea</taxon>
        <taxon>Polystomatidea</taxon>
        <taxon>Polystomatidae</taxon>
        <taxon>Protopolystoma</taxon>
    </lineage>
</organism>
<dbReference type="PANTHER" id="PTHR24408:SF58">
    <property type="entry name" value="TRANSCRIPTION FACTOR (TFIIIA), PUTATIVE (AFU_ORTHOLOGUE AFUA_1G05150)-RELATED"/>
    <property type="match status" value="1"/>
</dbReference>
<evidence type="ECO:0000256" key="3">
    <source>
        <dbReference type="ARBA" id="ARBA00022771"/>
    </source>
</evidence>
<dbReference type="SMART" id="SM00355">
    <property type="entry name" value="ZnF_C2H2"/>
    <property type="match status" value="12"/>
</dbReference>
<feature type="domain" description="C2H2-type" evidence="6">
    <location>
        <begin position="87"/>
        <end position="110"/>
    </location>
</feature>
<dbReference type="SUPFAM" id="SSF57667">
    <property type="entry name" value="beta-beta-alpha zinc fingers"/>
    <property type="match status" value="6"/>
</dbReference>
<evidence type="ECO:0000313" key="8">
    <source>
        <dbReference type="Proteomes" id="UP000784294"/>
    </source>
</evidence>
<dbReference type="Proteomes" id="UP000784294">
    <property type="component" value="Unassembled WGS sequence"/>
</dbReference>
<dbReference type="Gene3D" id="3.30.160.60">
    <property type="entry name" value="Classic Zinc Finger"/>
    <property type="match status" value="7"/>
</dbReference>
<dbReference type="AlphaFoldDB" id="A0A448WAQ9"/>
<reference evidence="7" key="1">
    <citation type="submission" date="2018-11" db="EMBL/GenBank/DDBJ databases">
        <authorList>
            <consortium name="Pathogen Informatics"/>
        </authorList>
    </citation>
    <scope>NUCLEOTIDE SEQUENCE</scope>
</reference>
<feature type="domain" description="C2H2-type" evidence="6">
    <location>
        <begin position="31"/>
        <end position="58"/>
    </location>
</feature>
<dbReference type="PROSITE" id="PS50157">
    <property type="entry name" value="ZINC_FINGER_C2H2_2"/>
    <property type="match status" value="10"/>
</dbReference>
<evidence type="ECO:0000313" key="7">
    <source>
        <dbReference type="EMBL" id="VEL07189.1"/>
    </source>
</evidence>
<feature type="domain" description="C2H2-type" evidence="6">
    <location>
        <begin position="742"/>
        <end position="770"/>
    </location>
</feature>
<keyword evidence="4" id="KW-0862">Zinc</keyword>
<keyword evidence="1" id="KW-0479">Metal-binding</keyword>
<dbReference type="Pfam" id="PF00096">
    <property type="entry name" value="zf-C2H2"/>
    <property type="match status" value="2"/>
</dbReference>
<dbReference type="InterPro" id="IPR013087">
    <property type="entry name" value="Znf_C2H2_type"/>
</dbReference>
<proteinExistence type="predicted"/>
<dbReference type="GO" id="GO:0005634">
    <property type="term" value="C:nucleus"/>
    <property type="evidence" value="ECO:0007669"/>
    <property type="project" value="TreeGrafter"/>
</dbReference>
<gene>
    <name evidence="7" type="ORF">PXEA_LOCUS629</name>
</gene>
<feature type="domain" description="C2H2-type" evidence="6">
    <location>
        <begin position="282"/>
        <end position="309"/>
    </location>
</feature>
<keyword evidence="8" id="KW-1185">Reference proteome</keyword>
<evidence type="ECO:0000256" key="2">
    <source>
        <dbReference type="ARBA" id="ARBA00022737"/>
    </source>
</evidence>
<accession>A0A448WAQ9</accession>
<feature type="domain" description="C2H2-type" evidence="6">
    <location>
        <begin position="667"/>
        <end position="695"/>
    </location>
</feature>
<evidence type="ECO:0000256" key="5">
    <source>
        <dbReference type="PROSITE-ProRule" id="PRU00042"/>
    </source>
</evidence>